<dbReference type="AlphaFoldDB" id="A0A8J5L0M2"/>
<dbReference type="PANTHER" id="PTHR23213">
    <property type="entry name" value="FORMIN-RELATED"/>
    <property type="match status" value="1"/>
</dbReference>
<gene>
    <name evidence="3" type="ORF">ZIOFF_031818</name>
</gene>
<feature type="chain" id="PRO_5035242331" evidence="2">
    <location>
        <begin position="20"/>
        <end position="264"/>
    </location>
</feature>
<evidence type="ECO:0000256" key="1">
    <source>
        <dbReference type="SAM" id="MobiDB-lite"/>
    </source>
</evidence>
<keyword evidence="4" id="KW-1185">Reference proteome</keyword>
<reference evidence="3 4" key="1">
    <citation type="submission" date="2020-08" db="EMBL/GenBank/DDBJ databases">
        <title>Plant Genome Project.</title>
        <authorList>
            <person name="Zhang R.-G."/>
        </authorList>
    </citation>
    <scope>NUCLEOTIDE SEQUENCE [LARGE SCALE GENOMIC DNA]</scope>
    <source>
        <tissue evidence="3">Rhizome</tissue>
    </source>
</reference>
<protein>
    <submittedName>
        <fullName evidence="3">Uncharacterized protein</fullName>
    </submittedName>
</protein>
<dbReference type="Proteomes" id="UP000734854">
    <property type="component" value="Unassembled WGS sequence"/>
</dbReference>
<feature type="region of interest" description="Disordered" evidence="1">
    <location>
        <begin position="201"/>
        <end position="222"/>
    </location>
</feature>
<feature type="signal peptide" evidence="2">
    <location>
        <begin position="1"/>
        <end position="19"/>
    </location>
</feature>
<evidence type="ECO:0000313" key="3">
    <source>
        <dbReference type="EMBL" id="KAG6506494.1"/>
    </source>
</evidence>
<keyword evidence="2" id="KW-0732">Signal</keyword>
<sequence length="264" mass="29426">MSILFMLYLIIMDCNRVLYKDGSIVALDYEHELRKGVLALGKDWLEEKKGVNLKKVTLVEIKVVGFAPPSTRLEGKACDADMLRSPEGINGKERGISDMSHRATTIAGCEAAIIWVMKCLVVEVEESFDHYSTLEVLYDVGVGLVHHVQEVPHDDEQLQQAFNLFILCQLFDVKSIDGSTTMLHFVVEIVRSEGKHLVVNRNHNHGSTTLDHTTSRGSVGTREEREKDYLKLGLLVVGGISDKFANVKKVVGLTPTPSRRLALL</sequence>
<evidence type="ECO:0000256" key="2">
    <source>
        <dbReference type="SAM" id="SignalP"/>
    </source>
</evidence>
<feature type="compositionally biased region" description="Polar residues" evidence="1">
    <location>
        <begin position="205"/>
        <end position="218"/>
    </location>
</feature>
<dbReference type="Gene3D" id="1.20.58.2220">
    <property type="entry name" value="Formin, FH2 domain"/>
    <property type="match status" value="1"/>
</dbReference>
<proteinExistence type="predicted"/>
<name>A0A8J5L0M2_ZINOF</name>
<dbReference type="GO" id="GO:0051015">
    <property type="term" value="F:actin filament binding"/>
    <property type="evidence" value="ECO:0007669"/>
    <property type="project" value="InterPro"/>
</dbReference>
<comment type="caution">
    <text evidence="3">The sequence shown here is derived from an EMBL/GenBank/DDBJ whole genome shotgun (WGS) entry which is preliminary data.</text>
</comment>
<dbReference type="GO" id="GO:0045010">
    <property type="term" value="P:actin nucleation"/>
    <property type="evidence" value="ECO:0007669"/>
    <property type="project" value="InterPro"/>
</dbReference>
<evidence type="ECO:0000313" key="4">
    <source>
        <dbReference type="Proteomes" id="UP000734854"/>
    </source>
</evidence>
<dbReference type="InterPro" id="IPR027643">
    <property type="entry name" value="Formin-like_plant"/>
</dbReference>
<dbReference type="SUPFAM" id="SSF101447">
    <property type="entry name" value="Formin homology 2 domain (FH2 domain)"/>
    <property type="match status" value="1"/>
</dbReference>
<accession>A0A8J5L0M2</accession>
<dbReference type="EMBL" id="JACMSC010000009">
    <property type="protein sequence ID" value="KAG6506494.1"/>
    <property type="molecule type" value="Genomic_DNA"/>
</dbReference>
<organism evidence="3 4">
    <name type="scientific">Zingiber officinale</name>
    <name type="common">Ginger</name>
    <name type="synonym">Amomum zingiber</name>
    <dbReference type="NCBI Taxonomy" id="94328"/>
    <lineage>
        <taxon>Eukaryota</taxon>
        <taxon>Viridiplantae</taxon>
        <taxon>Streptophyta</taxon>
        <taxon>Embryophyta</taxon>
        <taxon>Tracheophyta</taxon>
        <taxon>Spermatophyta</taxon>
        <taxon>Magnoliopsida</taxon>
        <taxon>Liliopsida</taxon>
        <taxon>Zingiberales</taxon>
        <taxon>Zingiberaceae</taxon>
        <taxon>Zingiber</taxon>
    </lineage>
</organism>
<dbReference type="InterPro" id="IPR042201">
    <property type="entry name" value="FH2_Formin_sf"/>
</dbReference>
<dbReference type="PANTHER" id="PTHR23213:SF354">
    <property type="entry name" value="FORMIN-LIKE PROTEIN 4"/>
    <property type="match status" value="1"/>
</dbReference>